<evidence type="ECO:0000313" key="3">
    <source>
        <dbReference type="Proteomes" id="UP001152888"/>
    </source>
</evidence>
<reference evidence="2" key="1">
    <citation type="submission" date="2022-03" db="EMBL/GenBank/DDBJ databases">
        <authorList>
            <person name="Sayadi A."/>
        </authorList>
    </citation>
    <scope>NUCLEOTIDE SEQUENCE</scope>
</reference>
<comment type="caution">
    <text evidence="2">The sequence shown here is derived from an EMBL/GenBank/DDBJ whole genome shotgun (WGS) entry which is preliminary data.</text>
</comment>
<proteinExistence type="predicted"/>
<dbReference type="Gene3D" id="3.30.420.10">
    <property type="entry name" value="Ribonuclease H-like superfamily/Ribonuclease H"/>
    <property type="match status" value="1"/>
</dbReference>
<dbReference type="InterPro" id="IPR032135">
    <property type="entry name" value="DUF4817"/>
</dbReference>
<dbReference type="PANTHER" id="PTHR47326:SF1">
    <property type="entry name" value="HTH PSQ-TYPE DOMAIN-CONTAINING PROTEIN"/>
    <property type="match status" value="1"/>
</dbReference>
<sequence length="268" mass="31647">MESYSIEDRIKVIQEHYKNGAKIKNTFRALREHFGRNNRPNETTIELRGADHFSRRTFSDWLLEHRQIDANFSPKIMFSDEAHFTLNGTVNNQNCRIWANENPREYQEQPMHPQKVHHRTFFFENAAGDAVTVNSERYHVMIEDYFLPQLEGMDMDDVYFQQDGATCHTTNVNIHRLQPFFGDRVISRRGNVPWPPRSCDLTPLDFFLWGYLKSKVYVNKPATLQELKSNIIAEINAIEPTMLQNVIENFDHRMDSYSLNRNYQISNI</sequence>
<dbReference type="GO" id="GO:0003676">
    <property type="term" value="F:nucleic acid binding"/>
    <property type="evidence" value="ECO:0007669"/>
    <property type="project" value="InterPro"/>
</dbReference>
<gene>
    <name evidence="2" type="ORF">ACAOBT_LOCUS1009</name>
</gene>
<dbReference type="Proteomes" id="UP001152888">
    <property type="component" value="Unassembled WGS sequence"/>
</dbReference>
<dbReference type="PANTHER" id="PTHR47326">
    <property type="entry name" value="TRANSPOSABLE ELEMENT TC3 TRANSPOSASE-LIKE PROTEIN"/>
    <property type="match status" value="1"/>
</dbReference>
<dbReference type="OrthoDB" id="9971063at2759"/>
<dbReference type="Pfam" id="PF16087">
    <property type="entry name" value="DUF4817"/>
    <property type="match status" value="1"/>
</dbReference>
<evidence type="ECO:0000259" key="1">
    <source>
        <dbReference type="Pfam" id="PF16087"/>
    </source>
</evidence>
<protein>
    <recommendedName>
        <fullName evidence="1">DUF4817 domain-containing protein</fullName>
    </recommendedName>
</protein>
<dbReference type="EMBL" id="CAKOFQ010006660">
    <property type="protein sequence ID" value="CAH1955285.1"/>
    <property type="molecule type" value="Genomic_DNA"/>
</dbReference>
<name>A0A9P0NW92_ACAOB</name>
<dbReference type="AlphaFoldDB" id="A0A9P0NW92"/>
<organism evidence="2 3">
    <name type="scientific">Acanthoscelides obtectus</name>
    <name type="common">Bean weevil</name>
    <name type="synonym">Bruchus obtectus</name>
    <dbReference type="NCBI Taxonomy" id="200917"/>
    <lineage>
        <taxon>Eukaryota</taxon>
        <taxon>Metazoa</taxon>
        <taxon>Ecdysozoa</taxon>
        <taxon>Arthropoda</taxon>
        <taxon>Hexapoda</taxon>
        <taxon>Insecta</taxon>
        <taxon>Pterygota</taxon>
        <taxon>Neoptera</taxon>
        <taxon>Endopterygota</taxon>
        <taxon>Coleoptera</taxon>
        <taxon>Polyphaga</taxon>
        <taxon>Cucujiformia</taxon>
        <taxon>Chrysomeloidea</taxon>
        <taxon>Chrysomelidae</taxon>
        <taxon>Bruchinae</taxon>
        <taxon>Bruchini</taxon>
        <taxon>Acanthoscelides</taxon>
    </lineage>
</organism>
<evidence type="ECO:0000313" key="2">
    <source>
        <dbReference type="EMBL" id="CAH1955285.1"/>
    </source>
</evidence>
<feature type="domain" description="DUF4817" evidence="1">
    <location>
        <begin position="5"/>
        <end position="46"/>
    </location>
</feature>
<dbReference type="InterPro" id="IPR036397">
    <property type="entry name" value="RNaseH_sf"/>
</dbReference>
<accession>A0A9P0NW92</accession>
<keyword evidence="3" id="KW-1185">Reference proteome</keyword>